<dbReference type="Gene3D" id="1.10.8.430">
    <property type="entry name" value="Helical domain of apoptotic protease-activating factors"/>
    <property type="match status" value="1"/>
</dbReference>
<dbReference type="InterPro" id="IPR036388">
    <property type="entry name" value="WH-like_DNA-bd_sf"/>
</dbReference>
<comment type="caution">
    <text evidence="7">The sequence shown here is derived from an EMBL/GenBank/DDBJ whole genome shotgun (WGS) entry which is preliminary data.</text>
</comment>
<proteinExistence type="inferred from homology"/>
<keyword evidence="3" id="KW-0611">Plant defense</keyword>
<evidence type="ECO:0000256" key="3">
    <source>
        <dbReference type="ARBA" id="ARBA00022821"/>
    </source>
</evidence>
<keyword evidence="2" id="KW-0677">Repeat</keyword>
<evidence type="ECO:0000313" key="7">
    <source>
        <dbReference type="EMBL" id="KAJ4930440.1"/>
    </source>
</evidence>
<dbReference type="SMART" id="SM00382">
    <property type="entry name" value="AAA"/>
    <property type="match status" value="1"/>
</dbReference>
<feature type="coiled-coil region" evidence="5">
    <location>
        <begin position="33"/>
        <end position="60"/>
    </location>
</feature>
<dbReference type="SUPFAM" id="SSF52540">
    <property type="entry name" value="P-loop containing nucleoside triphosphate hydrolases"/>
    <property type="match status" value="1"/>
</dbReference>
<dbReference type="GO" id="GO:0005524">
    <property type="term" value="F:ATP binding"/>
    <property type="evidence" value="ECO:0007669"/>
    <property type="project" value="UniProtKB-KW"/>
</dbReference>
<dbReference type="Proteomes" id="UP001141806">
    <property type="component" value="Unassembled WGS sequence"/>
</dbReference>
<evidence type="ECO:0000256" key="5">
    <source>
        <dbReference type="SAM" id="Coils"/>
    </source>
</evidence>
<dbReference type="Pfam" id="PF00931">
    <property type="entry name" value="NB-ARC"/>
    <property type="match status" value="1"/>
</dbReference>
<keyword evidence="5" id="KW-0175">Coiled coil</keyword>
<dbReference type="InterPro" id="IPR001611">
    <property type="entry name" value="Leu-rich_rpt"/>
</dbReference>
<accession>A0A9Q0GJW9</accession>
<keyword evidence="4" id="KW-0067">ATP-binding</keyword>
<dbReference type="InterPro" id="IPR032675">
    <property type="entry name" value="LRR_dom_sf"/>
</dbReference>
<feature type="domain" description="AAA+ ATPase" evidence="6">
    <location>
        <begin position="167"/>
        <end position="303"/>
    </location>
</feature>
<dbReference type="AlphaFoldDB" id="A0A9Q0GJW9"/>
<reference evidence="7" key="1">
    <citation type="journal article" date="2023" name="Plant J.">
        <title>The genome of the king protea, Protea cynaroides.</title>
        <authorList>
            <person name="Chang J."/>
            <person name="Duong T.A."/>
            <person name="Schoeman C."/>
            <person name="Ma X."/>
            <person name="Roodt D."/>
            <person name="Barker N."/>
            <person name="Li Z."/>
            <person name="Van de Peer Y."/>
            <person name="Mizrachi E."/>
        </authorList>
    </citation>
    <scope>NUCLEOTIDE SEQUENCE</scope>
    <source>
        <tissue evidence="7">Young leaves</tissue>
    </source>
</reference>
<dbReference type="EMBL" id="JAMYWD010003600">
    <property type="protein sequence ID" value="KAJ4930440.1"/>
    <property type="molecule type" value="Genomic_DNA"/>
</dbReference>
<name>A0A9Q0GJW9_9MAGN</name>
<evidence type="ECO:0000259" key="6">
    <source>
        <dbReference type="SMART" id="SM00382"/>
    </source>
</evidence>
<dbReference type="PANTHER" id="PTHR33463">
    <property type="entry name" value="NB-ARC DOMAIN-CONTAINING PROTEIN-RELATED"/>
    <property type="match status" value="1"/>
</dbReference>
<dbReference type="Pfam" id="PF13855">
    <property type="entry name" value="LRR_8"/>
    <property type="match status" value="1"/>
</dbReference>
<protein>
    <recommendedName>
        <fullName evidence="6">AAA+ ATPase domain-containing protein</fullName>
    </recommendedName>
</protein>
<dbReference type="Gene3D" id="3.40.50.300">
    <property type="entry name" value="P-loop containing nucleotide triphosphate hydrolases"/>
    <property type="match status" value="1"/>
</dbReference>
<dbReference type="InterPro" id="IPR003593">
    <property type="entry name" value="AAA+_ATPase"/>
</dbReference>
<dbReference type="PANTHER" id="PTHR33463:SF204">
    <property type="entry name" value="NB-ARC DOMAIN-CONTAINING PROTEIN"/>
    <property type="match status" value="1"/>
</dbReference>
<evidence type="ECO:0000256" key="4">
    <source>
        <dbReference type="ARBA" id="ARBA00022840"/>
    </source>
</evidence>
<dbReference type="InterPro" id="IPR050905">
    <property type="entry name" value="Plant_NBS-LRR"/>
</dbReference>
<sequence>MDILGPFVNIIAKYLIAPLVRRINYSRNFRDNVNALQTSIRNLTSRKNDEESKLQAAENDGQVQTHAARNWFNAVSEIEREADEIQGEYNQGTCAQGWSVNCWSRYKVSKRSIKLKTKADLRLMEQLSVARPPSPKPVIETGNEPIQNQSSTQQNLQQLIDCIKNRPHGIIGVYGMGGVGKTTLVGELNDRFKENSIFDTVIMVTVSATPNIKDIRTRISERLGLDLSNTSEDGAREKLLNALRKKKFLLILDDVWHQLELKNVGIPHPTRSHEGSKIILTTRNQYVCMDMKAEFTMKVKPLSGDEAWTFFVENVRSDVIANDSIKCFAKKIVDRCGGLPLAIVTVARAMANHDGVGKWANAEREMRESIQDIRGMEEKVLTLLKFSFDRLDNDMLRSLFLYCACFPEDHNIIKDEILYFCVGEGLVDRLNSLTAAGYKGEDLIGSLKAACMLEDGEDVEDGSVRMHVMMRGLALWITSPESDCSSKFLIRTGGPEKEFIAGKILEVPSTGGVIVEAPKANEWVGTTRISLMKIGIGELPELGERCQNLATLLVRNCCRIHTIPPTNFFQHMDHLSVLDLCRTYKLKFLPDSLSCLVNLRVLRLQYCFELLGLPALGKLRQLQVLDLHKCEKLEYQILRSEWMEGICKLTYLDVLGSLVSFEAGIISSLHKLEELRTKGARMMNSRVSSENENNEGAGIDVRELYHLTQLTSLHISFKNMVISDWFKPLVEKTVELMLNCCTVVKDVIDALDKSQNPLKRLTIEHESLGLPYLPTRVEELFINECDDMEVVFDGVATPDCDSFSRLKKLVLQFLPKLKRICVDPAPQNCFHQLSHIHISGCNRLKAVFTKGMSGAFNNLKKIDIGGCYMMEVIIEVEEEGSHISRKICFPKLESLRLVFLPTLTDMCSNCVVDYPRLRESIVLECPRLKKDLLHKLVTFHQGITAKVFE</sequence>
<dbReference type="Pfam" id="PF23247">
    <property type="entry name" value="LRR_RPS2"/>
    <property type="match status" value="1"/>
</dbReference>
<gene>
    <name evidence="7" type="ORF">NE237_002658</name>
</gene>
<dbReference type="Gene3D" id="1.10.10.10">
    <property type="entry name" value="Winged helix-like DNA-binding domain superfamily/Winged helix DNA-binding domain"/>
    <property type="match status" value="1"/>
</dbReference>
<comment type="similarity">
    <text evidence="1">Belongs to the disease resistance NB-LRR family.</text>
</comment>
<dbReference type="PRINTS" id="PR00364">
    <property type="entry name" value="DISEASERSIST"/>
</dbReference>
<organism evidence="7 8">
    <name type="scientific">Protea cynaroides</name>
    <dbReference type="NCBI Taxonomy" id="273540"/>
    <lineage>
        <taxon>Eukaryota</taxon>
        <taxon>Viridiplantae</taxon>
        <taxon>Streptophyta</taxon>
        <taxon>Embryophyta</taxon>
        <taxon>Tracheophyta</taxon>
        <taxon>Spermatophyta</taxon>
        <taxon>Magnoliopsida</taxon>
        <taxon>Proteales</taxon>
        <taxon>Proteaceae</taxon>
        <taxon>Protea</taxon>
    </lineage>
</organism>
<dbReference type="GO" id="GO:0043531">
    <property type="term" value="F:ADP binding"/>
    <property type="evidence" value="ECO:0007669"/>
    <property type="project" value="InterPro"/>
</dbReference>
<dbReference type="InterPro" id="IPR042197">
    <property type="entry name" value="Apaf_helical"/>
</dbReference>
<keyword evidence="4" id="KW-0547">Nucleotide-binding</keyword>
<evidence type="ECO:0000256" key="1">
    <source>
        <dbReference type="ARBA" id="ARBA00008894"/>
    </source>
</evidence>
<dbReference type="FunFam" id="3.40.50.300:FF:001091">
    <property type="entry name" value="Probable disease resistance protein At1g61300"/>
    <property type="match status" value="1"/>
</dbReference>
<dbReference type="InterPro" id="IPR002182">
    <property type="entry name" value="NB-ARC"/>
</dbReference>
<keyword evidence="8" id="KW-1185">Reference proteome</keyword>
<dbReference type="OrthoDB" id="786236at2759"/>
<dbReference type="InterPro" id="IPR057135">
    <property type="entry name" value="At4g27190-like_LRR"/>
</dbReference>
<dbReference type="InterPro" id="IPR027417">
    <property type="entry name" value="P-loop_NTPase"/>
</dbReference>
<evidence type="ECO:0000313" key="8">
    <source>
        <dbReference type="Proteomes" id="UP001141806"/>
    </source>
</evidence>
<dbReference type="SUPFAM" id="SSF52058">
    <property type="entry name" value="L domain-like"/>
    <property type="match status" value="1"/>
</dbReference>
<dbReference type="Gene3D" id="3.80.10.10">
    <property type="entry name" value="Ribonuclease Inhibitor"/>
    <property type="match status" value="1"/>
</dbReference>
<dbReference type="GO" id="GO:0006952">
    <property type="term" value="P:defense response"/>
    <property type="evidence" value="ECO:0007669"/>
    <property type="project" value="UniProtKB-KW"/>
</dbReference>
<evidence type="ECO:0000256" key="2">
    <source>
        <dbReference type="ARBA" id="ARBA00022737"/>
    </source>
</evidence>